<accession>A0A5B7E523</accession>
<protein>
    <submittedName>
        <fullName evidence="1">Uncharacterized protein</fullName>
    </submittedName>
</protein>
<evidence type="ECO:0000313" key="2">
    <source>
        <dbReference type="Proteomes" id="UP000324222"/>
    </source>
</evidence>
<evidence type="ECO:0000313" key="1">
    <source>
        <dbReference type="EMBL" id="MPC29112.1"/>
    </source>
</evidence>
<dbReference type="Proteomes" id="UP000324222">
    <property type="component" value="Unassembled WGS sequence"/>
</dbReference>
<dbReference type="EMBL" id="VSRR010002017">
    <property type="protein sequence ID" value="MPC29112.1"/>
    <property type="molecule type" value="Genomic_DNA"/>
</dbReference>
<sequence length="78" mass="9054">MCTSTWRYLTLDALTSCRAAFRARRKHVPAMTCPQGRHGQMAECRPRRQYPGRFHHSGKIREYEARVGRSNKSSEGRC</sequence>
<organism evidence="1 2">
    <name type="scientific">Portunus trituberculatus</name>
    <name type="common">Swimming crab</name>
    <name type="synonym">Neptunus trituberculatus</name>
    <dbReference type="NCBI Taxonomy" id="210409"/>
    <lineage>
        <taxon>Eukaryota</taxon>
        <taxon>Metazoa</taxon>
        <taxon>Ecdysozoa</taxon>
        <taxon>Arthropoda</taxon>
        <taxon>Crustacea</taxon>
        <taxon>Multicrustacea</taxon>
        <taxon>Malacostraca</taxon>
        <taxon>Eumalacostraca</taxon>
        <taxon>Eucarida</taxon>
        <taxon>Decapoda</taxon>
        <taxon>Pleocyemata</taxon>
        <taxon>Brachyura</taxon>
        <taxon>Eubrachyura</taxon>
        <taxon>Portunoidea</taxon>
        <taxon>Portunidae</taxon>
        <taxon>Portuninae</taxon>
        <taxon>Portunus</taxon>
    </lineage>
</organism>
<name>A0A5B7E523_PORTR</name>
<proteinExistence type="predicted"/>
<comment type="caution">
    <text evidence="1">The sequence shown here is derived from an EMBL/GenBank/DDBJ whole genome shotgun (WGS) entry which is preliminary data.</text>
</comment>
<gene>
    <name evidence="1" type="ORF">E2C01_022331</name>
</gene>
<reference evidence="1 2" key="1">
    <citation type="submission" date="2019-05" db="EMBL/GenBank/DDBJ databases">
        <title>Another draft genome of Portunus trituberculatus and its Hox gene families provides insights of decapod evolution.</title>
        <authorList>
            <person name="Jeong J.-H."/>
            <person name="Song I."/>
            <person name="Kim S."/>
            <person name="Choi T."/>
            <person name="Kim D."/>
            <person name="Ryu S."/>
            <person name="Kim W."/>
        </authorList>
    </citation>
    <scope>NUCLEOTIDE SEQUENCE [LARGE SCALE GENOMIC DNA]</scope>
    <source>
        <tissue evidence="1">Muscle</tissue>
    </source>
</reference>
<dbReference type="AlphaFoldDB" id="A0A5B7E523"/>
<keyword evidence="2" id="KW-1185">Reference proteome</keyword>